<evidence type="ECO:0000256" key="1">
    <source>
        <dbReference type="ARBA" id="ARBA00006739"/>
    </source>
</evidence>
<organism evidence="5 6">
    <name type="scientific">Roseococcus suduntuyensis</name>
    <dbReference type="NCBI Taxonomy" id="455361"/>
    <lineage>
        <taxon>Bacteria</taxon>
        <taxon>Pseudomonadati</taxon>
        <taxon>Pseudomonadota</taxon>
        <taxon>Alphaproteobacteria</taxon>
        <taxon>Acetobacterales</taxon>
        <taxon>Roseomonadaceae</taxon>
        <taxon>Roseococcus</taxon>
    </lineage>
</organism>
<dbReference type="AlphaFoldDB" id="A0A840A6U9"/>
<dbReference type="CDD" id="cd00761">
    <property type="entry name" value="Glyco_tranf_GTA_type"/>
    <property type="match status" value="1"/>
</dbReference>
<dbReference type="Proteomes" id="UP000553193">
    <property type="component" value="Unassembled WGS sequence"/>
</dbReference>
<dbReference type="SUPFAM" id="SSF53448">
    <property type="entry name" value="Nucleotide-diphospho-sugar transferases"/>
    <property type="match status" value="1"/>
</dbReference>
<dbReference type="PANTHER" id="PTHR43179">
    <property type="entry name" value="RHAMNOSYLTRANSFERASE WBBL"/>
    <property type="match status" value="1"/>
</dbReference>
<dbReference type="EC" id="2.4.-.-" evidence="5"/>
<reference evidence="5 6" key="1">
    <citation type="submission" date="2020-08" db="EMBL/GenBank/DDBJ databases">
        <title>Genomic Encyclopedia of Type Strains, Phase IV (KMG-IV): sequencing the most valuable type-strain genomes for metagenomic binning, comparative biology and taxonomic classification.</title>
        <authorList>
            <person name="Goeker M."/>
        </authorList>
    </citation>
    <scope>NUCLEOTIDE SEQUENCE [LARGE SCALE GENOMIC DNA]</scope>
    <source>
        <strain evidence="5 6">DSM 19979</strain>
    </source>
</reference>
<sequence length="318" mass="33522">MSAPVASIVITTHSRPLLLEAALRSCLTHATTRGLDFEVVVADNSPDGHAAAVLARLDPLVPLRAVPCSPPNISVARNAGLRAARAPLVAFLDDDQEVEPGWLDALVDTLERTGADAALGAVRPALPPGVAPAPWDPESRQFSRLSPMPDGAPVIAGGPARTRDFVVGAGNSLWRVATCFTEPEPFDLDYGACGGEDLELFLRLEGAGRRFVWCPGAVAREKVPASRFALRYALLRAYSGGQVFAALSRRHGGAGTTLRGVAQFLAMGLLALLLWPFPAARGRFGRAALAAAGGLGKLTWWRRVALYHAESAQRAGAA</sequence>
<dbReference type="PANTHER" id="PTHR43179:SF12">
    <property type="entry name" value="GALACTOFURANOSYLTRANSFERASE GLFT2"/>
    <property type="match status" value="1"/>
</dbReference>
<proteinExistence type="inferred from homology"/>
<comment type="caution">
    <text evidence="5">The sequence shown here is derived from an EMBL/GenBank/DDBJ whole genome shotgun (WGS) entry which is preliminary data.</text>
</comment>
<dbReference type="EMBL" id="JACIDJ010000001">
    <property type="protein sequence ID" value="MBB3897239.1"/>
    <property type="molecule type" value="Genomic_DNA"/>
</dbReference>
<keyword evidence="3 5" id="KW-0808">Transferase</keyword>
<dbReference type="Gene3D" id="3.90.550.10">
    <property type="entry name" value="Spore Coat Polysaccharide Biosynthesis Protein SpsA, Chain A"/>
    <property type="match status" value="1"/>
</dbReference>
<name>A0A840A6U9_9PROT</name>
<dbReference type="InterPro" id="IPR001173">
    <property type="entry name" value="Glyco_trans_2-like"/>
</dbReference>
<keyword evidence="6" id="KW-1185">Reference proteome</keyword>
<dbReference type="GO" id="GO:0016757">
    <property type="term" value="F:glycosyltransferase activity"/>
    <property type="evidence" value="ECO:0007669"/>
    <property type="project" value="UniProtKB-KW"/>
</dbReference>
<protein>
    <submittedName>
        <fullName evidence="5">Succinoglycan biosynthesis protein ExoM</fullName>
        <ecNumber evidence="5">2.4.-.-</ecNumber>
    </submittedName>
</protein>
<feature type="domain" description="Glycosyltransferase 2-like" evidence="4">
    <location>
        <begin position="7"/>
        <end position="123"/>
    </location>
</feature>
<gene>
    <name evidence="5" type="ORF">GGQ83_000665</name>
</gene>
<keyword evidence="2 5" id="KW-0328">Glycosyltransferase</keyword>
<evidence type="ECO:0000313" key="6">
    <source>
        <dbReference type="Proteomes" id="UP000553193"/>
    </source>
</evidence>
<dbReference type="Pfam" id="PF00535">
    <property type="entry name" value="Glycos_transf_2"/>
    <property type="match status" value="1"/>
</dbReference>
<accession>A0A840A6U9</accession>
<dbReference type="RefSeq" id="WP_184382168.1">
    <property type="nucleotide sequence ID" value="NZ_JACIDJ010000001.1"/>
</dbReference>
<evidence type="ECO:0000256" key="2">
    <source>
        <dbReference type="ARBA" id="ARBA00022676"/>
    </source>
</evidence>
<dbReference type="InterPro" id="IPR029044">
    <property type="entry name" value="Nucleotide-diphossugar_trans"/>
</dbReference>
<evidence type="ECO:0000256" key="3">
    <source>
        <dbReference type="ARBA" id="ARBA00022679"/>
    </source>
</evidence>
<comment type="similarity">
    <text evidence="1">Belongs to the glycosyltransferase 2 family.</text>
</comment>
<evidence type="ECO:0000259" key="4">
    <source>
        <dbReference type="Pfam" id="PF00535"/>
    </source>
</evidence>
<evidence type="ECO:0000313" key="5">
    <source>
        <dbReference type="EMBL" id="MBB3897239.1"/>
    </source>
</evidence>